<evidence type="ECO:0000256" key="4">
    <source>
        <dbReference type="ARBA" id="ARBA00022989"/>
    </source>
</evidence>
<gene>
    <name evidence="9" type="ORF">BS50DRAFT_93212</name>
</gene>
<comment type="similarity">
    <text evidence="2">Belongs to the amino acid/polyamine transporter 2 family.</text>
</comment>
<keyword evidence="10" id="KW-1185">Reference proteome</keyword>
<dbReference type="AlphaFoldDB" id="A0A2T2NET0"/>
<feature type="transmembrane region" description="Helical" evidence="7">
    <location>
        <begin position="155"/>
        <end position="180"/>
    </location>
</feature>
<evidence type="ECO:0000256" key="2">
    <source>
        <dbReference type="ARBA" id="ARBA00008066"/>
    </source>
</evidence>
<evidence type="ECO:0000313" key="10">
    <source>
        <dbReference type="Proteomes" id="UP000240883"/>
    </source>
</evidence>
<reference evidence="9 10" key="1">
    <citation type="journal article" date="2018" name="Front. Microbiol.">
        <title>Genome-Wide Analysis of Corynespora cassiicola Leaf Fall Disease Putative Effectors.</title>
        <authorList>
            <person name="Lopez D."/>
            <person name="Ribeiro S."/>
            <person name="Label P."/>
            <person name="Fumanal B."/>
            <person name="Venisse J.S."/>
            <person name="Kohler A."/>
            <person name="de Oliveira R.R."/>
            <person name="Labutti K."/>
            <person name="Lipzen A."/>
            <person name="Lail K."/>
            <person name="Bauer D."/>
            <person name="Ohm R.A."/>
            <person name="Barry K.W."/>
            <person name="Spatafora J."/>
            <person name="Grigoriev I.V."/>
            <person name="Martin F.M."/>
            <person name="Pujade-Renaud V."/>
        </authorList>
    </citation>
    <scope>NUCLEOTIDE SEQUENCE [LARGE SCALE GENOMIC DNA]</scope>
    <source>
        <strain evidence="9 10">Philippines</strain>
    </source>
</reference>
<keyword evidence="4 7" id="KW-1133">Transmembrane helix</keyword>
<feature type="transmembrane region" description="Helical" evidence="7">
    <location>
        <begin position="187"/>
        <end position="207"/>
    </location>
</feature>
<organism evidence="9 10">
    <name type="scientific">Corynespora cassiicola Philippines</name>
    <dbReference type="NCBI Taxonomy" id="1448308"/>
    <lineage>
        <taxon>Eukaryota</taxon>
        <taxon>Fungi</taxon>
        <taxon>Dikarya</taxon>
        <taxon>Ascomycota</taxon>
        <taxon>Pezizomycotina</taxon>
        <taxon>Dothideomycetes</taxon>
        <taxon>Pleosporomycetidae</taxon>
        <taxon>Pleosporales</taxon>
        <taxon>Corynesporascaceae</taxon>
        <taxon>Corynespora</taxon>
    </lineage>
</organism>
<feature type="domain" description="Amino acid transporter transmembrane" evidence="8">
    <location>
        <begin position="76"/>
        <end position="460"/>
    </location>
</feature>
<evidence type="ECO:0000313" key="9">
    <source>
        <dbReference type="EMBL" id="PSN63942.1"/>
    </source>
</evidence>
<dbReference type="Gene3D" id="1.20.1740.10">
    <property type="entry name" value="Amino acid/polyamine transporter I"/>
    <property type="match status" value="1"/>
</dbReference>
<proteinExistence type="inferred from homology"/>
<dbReference type="EMBL" id="KZ678139">
    <property type="protein sequence ID" value="PSN63942.1"/>
    <property type="molecule type" value="Genomic_DNA"/>
</dbReference>
<feature type="region of interest" description="Disordered" evidence="6">
    <location>
        <begin position="1"/>
        <end position="23"/>
    </location>
</feature>
<feature type="transmembrane region" description="Helical" evidence="7">
    <location>
        <begin position="79"/>
        <end position="98"/>
    </location>
</feature>
<feature type="transmembrane region" description="Helical" evidence="7">
    <location>
        <begin position="105"/>
        <end position="128"/>
    </location>
</feature>
<keyword evidence="5 7" id="KW-0472">Membrane</keyword>
<dbReference type="InterPro" id="IPR013057">
    <property type="entry name" value="AA_transpt_TM"/>
</dbReference>
<accession>A0A2T2NET0</accession>
<evidence type="ECO:0000259" key="8">
    <source>
        <dbReference type="Pfam" id="PF01490"/>
    </source>
</evidence>
<keyword evidence="3 7" id="KW-0812">Transmembrane</keyword>
<protein>
    <recommendedName>
        <fullName evidence="8">Amino acid transporter transmembrane domain-containing protein</fullName>
    </recommendedName>
</protein>
<feature type="transmembrane region" description="Helical" evidence="7">
    <location>
        <begin position="438"/>
        <end position="460"/>
    </location>
</feature>
<feature type="transmembrane region" description="Helical" evidence="7">
    <location>
        <begin position="332"/>
        <end position="353"/>
    </location>
</feature>
<dbReference type="GO" id="GO:0016020">
    <property type="term" value="C:membrane"/>
    <property type="evidence" value="ECO:0007669"/>
    <property type="project" value="UniProtKB-SubCell"/>
</dbReference>
<dbReference type="STRING" id="1448308.A0A2T2NET0"/>
<comment type="subcellular location">
    <subcellularLocation>
        <location evidence="1">Membrane</location>
        <topology evidence="1">Multi-pass membrane protein</topology>
    </subcellularLocation>
</comment>
<dbReference type="PANTHER" id="PTHR22950">
    <property type="entry name" value="AMINO ACID TRANSPORTER"/>
    <property type="match status" value="1"/>
</dbReference>
<dbReference type="Pfam" id="PF01490">
    <property type="entry name" value="Aa_trans"/>
    <property type="match status" value="1"/>
</dbReference>
<evidence type="ECO:0000256" key="3">
    <source>
        <dbReference type="ARBA" id="ARBA00022692"/>
    </source>
</evidence>
<feature type="transmembrane region" description="Helical" evidence="7">
    <location>
        <begin position="374"/>
        <end position="393"/>
    </location>
</feature>
<name>A0A2T2NET0_CORCC</name>
<dbReference type="GO" id="GO:0015179">
    <property type="term" value="F:L-amino acid transmembrane transporter activity"/>
    <property type="evidence" value="ECO:0007669"/>
    <property type="project" value="TreeGrafter"/>
</dbReference>
<feature type="transmembrane region" description="Helical" evidence="7">
    <location>
        <begin position="399"/>
        <end position="426"/>
    </location>
</feature>
<evidence type="ECO:0000256" key="7">
    <source>
        <dbReference type="SAM" id="Phobius"/>
    </source>
</evidence>
<dbReference type="PANTHER" id="PTHR22950:SF668">
    <property type="entry name" value="AMINO ACID TRANSPORTER (EUROFUNG)"/>
    <property type="match status" value="1"/>
</dbReference>
<dbReference type="Proteomes" id="UP000240883">
    <property type="component" value="Unassembled WGS sequence"/>
</dbReference>
<sequence>MNLPCSTAHMTTQKAREASTSTADSETVLLARNTTHCTALITTQELEKGESQRDAHQQQEDPIFGNEDGADVHYRTCEWWHAAFLMMADTISLGALALPQAVETIGLVPGIILLIGLGILATYTGYIIGQFKLAYPAMHSFADCGELIAGPVGGYAMAFAQVFILVFIMAAHLLSFAIAINVISEHANCTVLFSFGGLVVSFFMGLPRTLRNVSYYTIVSGVSIIVAIIVAMYGIAVARPDMGNILAVQPHVPLVEGLAPVNKIILAYSGHVAYFTFCAELKNPRSFTKALAFQQVLTVAFYLIVSMVMYYYAGAKIASPALASASPLIRKVSFGLALPSIVVAGVVNGTVACKYVYLRLWSGTDTAHRRTWRSVGSWVGVCAGLWSVAFIIAESVPSFSLLLGLIGAVFCSWFSYGLPGLLWLYMNKGRYLESRRKMALTALNVCIFATGAAMCGLGLWSSGTELRDGKAGEPFTCADTWSPVFDL</sequence>
<feature type="transmembrane region" description="Helical" evidence="7">
    <location>
        <begin position="291"/>
        <end position="312"/>
    </location>
</feature>
<feature type="transmembrane region" description="Helical" evidence="7">
    <location>
        <begin position="213"/>
        <end position="236"/>
    </location>
</feature>
<evidence type="ECO:0000256" key="5">
    <source>
        <dbReference type="ARBA" id="ARBA00023136"/>
    </source>
</evidence>
<dbReference type="FunFam" id="1.20.1740.10:FF:000039">
    <property type="entry name" value="Neutral amino acid transporter (Eurofung)"/>
    <property type="match status" value="1"/>
</dbReference>
<evidence type="ECO:0000256" key="6">
    <source>
        <dbReference type="SAM" id="MobiDB-lite"/>
    </source>
</evidence>
<evidence type="ECO:0000256" key="1">
    <source>
        <dbReference type="ARBA" id="ARBA00004141"/>
    </source>
</evidence>
<dbReference type="OrthoDB" id="294730at2759"/>